<name>A0A1G6VXN2_NIADE</name>
<dbReference type="RefSeq" id="WP_090391541.1">
    <property type="nucleotide sequence ID" value="NZ_FMZO01000010.1"/>
</dbReference>
<feature type="signal peptide" evidence="1">
    <location>
        <begin position="1"/>
        <end position="17"/>
    </location>
</feature>
<accession>A0A1G6VXN2</accession>
<evidence type="ECO:0000313" key="3">
    <source>
        <dbReference type="Proteomes" id="UP000198757"/>
    </source>
</evidence>
<dbReference type="SUPFAM" id="SSF54909">
    <property type="entry name" value="Dimeric alpha+beta barrel"/>
    <property type="match status" value="1"/>
</dbReference>
<dbReference type="InterPro" id="IPR011008">
    <property type="entry name" value="Dimeric_a/b-barrel"/>
</dbReference>
<feature type="chain" id="PRO_5011437741" evidence="1">
    <location>
        <begin position="18"/>
        <end position="152"/>
    </location>
</feature>
<dbReference type="AlphaFoldDB" id="A0A1G6VXN2"/>
<dbReference type="Gene3D" id="3.30.70.1060">
    <property type="entry name" value="Dimeric alpha+beta barrel"/>
    <property type="match status" value="1"/>
</dbReference>
<sequence length="152" mass="16655">MLRLLLLLVLVPFAGNAQTKLPGDNYNQSLADSLGADQYGMRLYQFVILKTGDSAITDKDKVAAIFKGHMENISKLVAANKLIVAGPFAKNPQQYRGLFIFTTKTKEATEALLASDPAVKSGLLKAEIYGWYGSAALPMYLPVHKQIEKTNH</sequence>
<dbReference type="EMBL" id="FMZO01000010">
    <property type="protein sequence ID" value="SDD58183.1"/>
    <property type="molecule type" value="Genomic_DNA"/>
</dbReference>
<reference evidence="3" key="1">
    <citation type="submission" date="2016-10" db="EMBL/GenBank/DDBJ databases">
        <authorList>
            <person name="Varghese N."/>
            <person name="Submissions S."/>
        </authorList>
    </citation>
    <scope>NUCLEOTIDE SEQUENCE [LARGE SCALE GENOMIC DNA]</scope>
    <source>
        <strain evidence="3">DSM 25811 / CCM 8410 / LMG 26954 / E90</strain>
    </source>
</reference>
<dbReference type="OrthoDB" id="8481699at2"/>
<evidence type="ECO:0000313" key="2">
    <source>
        <dbReference type="EMBL" id="SDD58183.1"/>
    </source>
</evidence>
<protein>
    <submittedName>
        <fullName evidence="2">YCII-related domain-containing protein</fullName>
    </submittedName>
</protein>
<evidence type="ECO:0000256" key="1">
    <source>
        <dbReference type="SAM" id="SignalP"/>
    </source>
</evidence>
<gene>
    <name evidence="2" type="ORF">SAMN04487894_110186</name>
</gene>
<keyword evidence="3" id="KW-1185">Reference proteome</keyword>
<keyword evidence="1" id="KW-0732">Signal</keyword>
<dbReference type="Proteomes" id="UP000198757">
    <property type="component" value="Unassembled WGS sequence"/>
</dbReference>
<dbReference type="STRING" id="1285928.SAMN04487894_110186"/>
<proteinExistence type="predicted"/>
<organism evidence="2 3">
    <name type="scientific">Niabella drilacis (strain DSM 25811 / CCM 8410 / CCUG 62505 / LMG 26954 / E90)</name>
    <dbReference type="NCBI Taxonomy" id="1285928"/>
    <lineage>
        <taxon>Bacteria</taxon>
        <taxon>Pseudomonadati</taxon>
        <taxon>Bacteroidota</taxon>
        <taxon>Chitinophagia</taxon>
        <taxon>Chitinophagales</taxon>
        <taxon>Chitinophagaceae</taxon>
        <taxon>Niabella</taxon>
    </lineage>
</organism>